<accession>A0A975GKW7</accession>
<gene>
    <name evidence="1" type="ORF">dnm_012010</name>
</gene>
<dbReference type="AlphaFoldDB" id="A0A975GKW7"/>
<evidence type="ECO:0000313" key="1">
    <source>
        <dbReference type="EMBL" id="QTA85196.1"/>
    </source>
</evidence>
<reference evidence="1" key="1">
    <citation type="journal article" date="2021" name="Microb. Physiol.">
        <title>Proteogenomic Insights into the Physiology of Marine, Sulfate-Reducing, Filamentous Desulfonema limicola and Desulfonema magnum.</title>
        <authorList>
            <person name="Schnaars V."/>
            <person name="Wohlbrand L."/>
            <person name="Scheve S."/>
            <person name="Hinrichs C."/>
            <person name="Reinhardt R."/>
            <person name="Rabus R."/>
        </authorList>
    </citation>
    <scope>NUCLEOTIDE SEQUENCE</scope>
    <source>
        <strain evidence="1">4be13</strain>
    </source>
</reference>
<proteinExistence type="predicted"/>
<dbReference type="Proteomes" id="UP000663722">
    <property type="component" value="Chromosome"/>
</dbReference>
<protein>
    <submittedName>
        <fullName evidence="1">Uncharacterized protein</fullName>
    </submittedName>
</protein>
<evidence type="ECO:0000313" key="2">
    <source>
        <dbReference type="Proteomes" id="UP000663722"/>
    </source>
</evidence>
<organism evidence="1 2">
    <name type="scientific">Desulfonema magnum</name>
    <dbReference type="NCBI Taxonomy" id="45655"/>
    <lineage>
        <taxon>Bacteria</taxon>
        <taxon>Pseudomonadati</taxon>
        <taxon>Thermodesulfobacteriota</taxon>
        <taxon>Desulfobacteria</taxon>
        <taxon>Desulfobacterales</taxon>
        <taxon>Desulfococcaceae</taxon>
        <taxon>Desulfonema</taxon>
    </lineage>
</organism>
<keyword evidence="2" id="KW-1185">Reference proteome</keyword>
<dbReference type="EMBL" id="CP061800">
    <property type="protein sequence ID" value="QTA85196.1"/>
    <property type="molecule type" value="Genomic_DNA"/>
</dbReference>
<name>A0A975GKW7_9BACT</name>
<sequence length="51" mass="5970">MSSLNSFPVISLYFLARFLLQFKKTSVALTRKKFDTQMRLKKIENAPPAHR</sequence>
<dbReference type="KEGG" id="dmm:dnm_012010"/>